<dbReference type="Proteomes" id="UP000414233">
    <property type="component" value="Unassembled WGS sequence"/>
</dbReference>
<evidence type="ECO:0000313" key="2">
    <source>
        <dbReference type="EMBL" id="VVE19291.1"/>
    </source>
</evidence>
<proteinExistence type="predicted"/>
<organism evidence="2 3">
    <name type="scientific">Pandoraea terrae</name>
    <dbReference type="NCBI Taxonomy" id="1537710"/>
    <lineage>
        <taxon>Bacteria</taxon>
        <taxon>Pseudomonadati</taxon>
        <taxon>Pseudomonadota</taxon>
        <taxon>Betaproteobacteria</taxon>
        <taxon>Burkholderiales</taxon>
        <taxon>Burkholderiaceae</taxon>
        <taxon>Pandoraea</taxon>
    </lineage>
</organism>
<feature type="compositionally biased region" description="Basic and acidic residues" evidence="1">
    <location>
        <begin position="16"/>
        <end position="25"/>
    </location>
</feature>
<feature type="region of interest" description="Disordered" evidence="1">
    <location>
        <begin position="88"/>
        <end position="157"/>
    </location>
</feature>
<name>A0A5E4W4G2_9BURK</name>
<reference evidence="2 3" key="1">
    <citation type="submission" date="2019-08" db="EMBL/GenBank/DDBJ databases">
        <authorList>
            <person name="Peeters C."/>
        </authorList>
    </citation>
    <scope>NUCLEOTIDE SEQUENCE [LARGE SCALE GENOMIC DNA]</scope>
    <source>
        <strain evidence="2 3">LMG 30175</strain>
    </source>
</reference>
<evidence type="ECO:0000313" key="3">
    <source>
        <dbReference type="Proteomes" id="UP000414233"/>
    </source>
</evidence>
<evidence type="ECO:0000256" key="1">
    <source>
        <dbReference type="SAM" id="MobiDB-lite"/>
    </source>
</evidence>
<feature type="region of interest" description="Disordered" evidence="1">
    <location>
        <begin position="1"/>
        <end position="25"/>
    </location>
</feature>
<dbReference type="EMBL" id="CABPRZ010000011">
    <property type="protein sequence ID" value="VVE19291.1"/>
    <property type="molecule type" value="Genomic_DNA"/>
</dbReference>
<accession>A0A5E4W4G2</accession>
<sequence>MIASMRPPMQTRRPPKRNDTLRSKVDRTRASKLIPLLVVLAMHAAIFCALHRGIPVHSKDPTMEGSIRVSILVNENAGPDHLRSIETLKEREVPGNSHVSTAPSFGPRALEQRSSSGRKASRLSPLPSNRTSSPSISGDASSANSENRGSDGPNAGADLLEWRSTVTAGVIGARGKANSTAENAVAAASGKGGGYDFQQGSGANVSASIAKAFESALGAGSSPPMLVDSQTLSDGTRVERFSTGSRNYCVKIPNRQLSIDPFNKSNTALMPYKC</sequence>
<keyword evidence="3" id="KW-1185">Reference proteome</keyword>
<feature type="compositionally biased region" description="Low complexity" evidence="1">
    <location>
        <begin position="132"/>
        <end position="145"/>
    </location>
</feature>
<gene>
    <name evidence="2" type="ORF">PTE30175_02964</name>
</gene>
<dbReference type="RefSeq" id="WP_150697809.1">
    <property type="nucleotide sequence ID" value="NZ_CABPRZ010000011.1"/>
</dbReference>
<protein>
    <submittedName>
        <fullName evidence="2">Uncharacterized protein</fullName>
    </submittedName>
</protein>
<dbReference type="AlphaFoldDB" id="A0A5E4W4G2"/>